<organism evidence="1 2">
    <name type="scientific">Meganyctiphanes norvegica</name>
    <name type="common">Northern krill</name>
    <name type="synonym">Thysanopoda norvegica</name>
    <dbReference type="NCBI Taxonomy" id="48144"/>
    <lineage>
        <taxon>Eukaryota</taxon>
        <taxon>Metazoa</taxon>
        <taxon>Ecdysozoa</taxon>
        <taxon>Arthropoda</taxon>
        <taxon>Crustacea</taxon>
        <taxon>Multicrustacea</taxon>
        <taxon>Malacostraca</taxon>
        <taxon>Eumalacostraca</taxon>
        <taxon>Eucarida</taxon>
        <taxon>Euphausiacea</taxon>
        <taxon>Euphausiidae</taxon>
        <taxon>Meganyctiphanes</taxon>
    </lineage>
</organism>
<evidence type="ECO:0000313" key="1">
    <source>
        <dbReference type="EMBL" id="CAL4111447.1"/>
    </source>
</evidence>
<dbReference type="PANTHER" id="PTHR14819:SF25">
    <property type="entry name" value="CHROMOSOME UNDETERMINED SCAFFOLD_52, WHOLE GENOME SHOTGUN SEQUENCE"/>
    <property type="match status" value="1"/>
</dbReference>
<feature type="non-terminal residue" evidence="1">
    <location>
        <position position="1"/>
    </location>
</feature>
<comment type="caution">
    <text evidence="1">The sequence shown here is derived from an EMBL/GenBank/DDBJ whole genome shotgun (WGS) entry which is preliminary data.</text>
</comment>
<dbReference type="AlphaFoldDB" id="A0AAV2R2B5"/>
<name>A0AAV2R2B5_MEGNR</name>
<dbReference type="Proteomes" id="UP001497623">
    <property type="component" value="Unassembled WGS sequence"/>
</dbReference>
<sequence>HYPLGVAGYHDEKTKELTLETCNVLCAGELSFRNYDTHNKWHKYKDYRSVNEYYKSWNISPDTSLEASLYWKWVFCQFSKEFAKYHMALCNKIPLQWKNISDEDIKKSIIHIVKDSSELDILLTAYYTSKPTFIVNKAIELTDPSDLTKPIDNVGEKDWWKQWRRRQKLRQWWLVNPGGYAY</sequence>
<dbReference type="PANTHER" id="PTHR14819">
    <property type="entry name" value="GTP-BINDING"/>
    <property type="match status" value="1"/>
</dbReference>
<dbReference type="InterPro" id="IPR052986">
    <property type="entry name" value="VLIG_GTPase"/>
</dbReference>
<evidence type="ECO:0000313" key="2">
    <source>
        <dbReference type="Proteomes" id="UP001497623"/>
    </source>
</evidence>
<reference evidence="1 2" key="1">
    <citation type="submission" date="2024-05" db="EMBL/GenBank/DDBJ databases">
        <authorList>
            <person name="Wallberg A."/>
        </authorList>
    </citation>
    <scope>NUCLEOTIDE SEQUENCE [LARGE SCALE GENOMIC DNA]</scope>
</reference>
<dbReference type="EMBL" id="CAXKWB010014684">
    <property type="protein sequence ID" value="CAL4111447.1"/>
    <property type="molecule type" value="Genomic_DNA"/>
</dbReference>
<feature type="non-terminal residue" evidence="1">
    <location>
        <position position="182"/>
    </location>
</feature>
<keyword evidence="2" id="KW-1185">Reference proteome</keyword>
<proteinExistence type="predicted"/>
<gene>
    <name evidence="1" type="ORF">MNOR_LOCUS19647</name>
</gene>
<protein>
    <submittedName>
        <fullName evidence="1">Uncharacterized protein</fullName>
    </submittedName>
</protein>
<accession>A0AAV2R2B5</accession>